<keyword evidence="3" id="KW-1185">Reference proteome</keyword>
<name>A0AAW2GHJ7_9HYME</name>
<evidence type="ECO:0000313" key="3">
    <source>
        <dbReference type="Proteomes" id="UP001430953"/>
    </source>
</evidence>
<evidence type="ECO:0000313" key="2">
    <source>
        <dbReference type="EMBL" id="KAL0127130.1"/>
    </source>
</evidence>
<accession>A0AAW2GHJ7</accession>
<dbReference type="AlphaFoldDB" id="A0AAW2GHJ7"/>
<feature type="compositionally biased region" description="Polar residues" evidence="1">
    <location>
        <begin position="53"/>
        <end position="70"/>
    </location>
</feature>
<feature type="region of interest" description="Disordered" evidence="1">
    <location>
        <begin position="35"/>
        <end position="77"/>
    </location>
</feature>
<dbReference type="Proteomes" id="UP001430953">
    <property type="component" value="Unassembled WGS sequence"/>
</dbReference>
<reference evidence="2 3" key="1">
    <citation type="submission" date="2023-03" db="EMBL/GenBank/DDBJ databases">
        <title>High recombination rates correlate with genetic variation in Cardiocondyla obscurior ants.</title>
        <authorList>
            <person name="Errbii M."/>
        </authorList>
    </citation>
    <scope>NUCLEOTIDE SEQUENCE [LARGE SCALE GENOMIC DNA]</scope>
    <source>
        <strain evidence="2">Alpha-2009</strain>
        <tissue evidence="2">Whole body</tissue>
    </source>
</reference>
<gene>
    <name evidence="2" type="ORF">PUN28_005423</name>
</gene>
<proteinExistence type="predicted"/>
<sequence>MTRCRAIQSDIVHVRSVPRCETIYDTPGVPLSLPSRRSTSALVHSPRCGQADSCKSPSRTSASRSCNKTYESIAGTP</sequence>
<organism evidence="2 3">
    <name type="scientific">Cardiocondyla obscurior</name>
    <dbReference type="NCBI Taxonomy" id="286306"/>
    <lineage>
        <taxon>Eukaryota</taxon>
        <taxon>Metazoa</taxon>
        <taxon>Ecdysozoa</taxon>
        <taxon>Arthropoda</taxon>
        <taxon>Hexapoda</taxon>
        <taxon>Insecta</taxon>
        <taxon>Pterygota</taxon>
        <taxon>Neoptera</taxon>
        <taxon>Endopterygota</taxon>
        <taxon>Hymenoptera</taxon>
        <taxon>Apocrita</taxon>
        <taxon>Aculeata</taxon>
        <taxon>Formicoidea</taxon>
        <taxon>Formicidae</taxon>
        <taxon>Myrmicinae</taxon>
        <taxon>Cardiocondyla</taxon>
    </lineage>
</organism>
<comment type="caution">
    <text evidence="2">The sequence shown here is derived from an EMBL/GenBank/DDBJ whole genome shotgun (WGS) entry which is preliminary data.</text>
</comment>
<protein>
    <submittedName>
        <fullName evidence="2">Uncharacterized protein</fullName>
    </submittedName>
</protein>
<dbReference type="EMBL" id="JADYXP020000004">
    <property type="protein sequence ID" value="KAL0127130.1"/>
    <property type="molecule type" value="Genomic_DNA"/>
</dbReference>
<evidence type="ECO:0000256" key="1">
    <source>
        <dbReference type="SAM" id="MobiDB-lite"/>
    </source>
</evidence>